<organism evidence="1 2">
    <name type="scientific">Vitrella brassicaformis (strain CCMP3155)</name>
    <dbReference type="NCBI Taxonomy" id="1169540"/>
    <lineage>
        <taxon>Eukaryota</taxon>
        <taxon>Sar</taxon>
        <taxon>Alveolata</taxon>
        <taxon>Colpodellida</taxon>
        <taxon>Vitrellaceae</taxon>
        <taxon>Vitrella</taxon>
    </lineage>
</organism>
<gene>
    <name evidence="1" type="ORF">Vbra_22263</name>
</gene>
<protein>
    <submittedName>
        <fullName evidence="1">Uncharacterized protein</fullName>
    </submittedName>
</protein>
<proteinExistence type="predicted"/>
<reference evidence="1 2" key="1">
    <citation type="submission" date="2014-11" db="EMBL/GenBank/DDBJ databases">
        <authorList>
            <person name="Zhu J."/>
            <person name="Qi W."/>
            <person name="Song R."/>
        </authorList>
    </citation>
    <scope>NUCLEOTIDE SEQUENCE [LARGE SCALE GENOMIC DNA]</scope>
</reference>
<evidence type="ECO:0000313" key="1">
    <source>
        <dbReference type="EMBL" id="CEM28287.1"/>
    </source>
</evidence>
<evidence type="ECO:0000313" key="2">
    <source>
        <dbReference type="Proteomes" id="UP000041254"/>
    </source>
</evidence>
<dbReference type="PhylomeDB" id="A0A0G4GFJ8"/>
<dbReference type="Proteomes" id="UP000041254">
    <property type="component" value="Unassembled WGS sequence"/>
</dbReference>
<name>A0A0G4GFJ8_VITBC</name>
<dbReference type="VEuPathDB" id="CryptoDB:Vbra_22263"/>
<sequence length="377" mass="42034">MQSPSAPPSPSPPSRPLFQPADLFDLSLPVSKMAAMAMSTDANRRAALRSQITNRTRQQELLGHTTETINSTLLNSVQQHIDKAISRLGLQDVFAFDIGDDVEGGLKIVYLLEEGTGEEWRAIGRFLRLAFIYRLTPNTTRPLQISADALPTATALCQLPLALAIYKMVGRQLTHRGTSLELQQTDNGHHWIASMGLFRVLPLGELPAGHPYVGGYKRTDPVIRCSSYLFRSFSAFLLHTLLAWWYREQGVGERRVVVRGGGHGDRRYDHLLTEGITEDQGVAVDCRYNRGDLNDAEDRRLVIVKGFRPNDIVAARLLVTSGGIHLFTTEAPVANWPQPLAVRYPISMPLWCGVLRRFGLESDVINRGSVLARDDEW</sequence>
<accession>A0A0G4GFJ8</accession>
<keyword evidence="2" id="KW-1185">Reference proteome</keyword>
<dbReference type="AlphaFoldDB" id="A0A0G4GFJ8"/>
<dbReference type="InParanoid" id="A0A0G4GFJ8"/>
<dbReference type="EMBL" id="CDMY01000649">
    <property type="protein sequence ID" value="CEM28287.1"/>
    <property type="molecule type" value="Genomic_DNA"/>
</dbReference>